<dbReference type="SUPFAM" id="SSF103473">
    <property type="entry name" value="MFS general substrate transporter"/>
    <property type="match status" value="1"/>
</dbReference>
<feature type="transmembrane region" description="Helical" evidence="6">
    <location>
        <begin position="165"/>
        <end position="186"/>
    </location>
</feature>
<dbReference type="FunFam" id="1.20.1250.20:FF:000018">
    <property type="entry name" value="MFS transporter permease"/>
    <property type="match status" value="1"/>
</dbReference>
<dbReference type="OrthoDB" id="2985014at2759"/>
<feature type="transmembrane region" description="Helical" evidence="6">
    <location>
        <begin position="297"/>
        <end position="322"/>
    </location>
</feature>
<dbReference type="EMBL" id="ML991812">
    <property type="protein sequence ID" value="KAF2232839.1"/>
    <property type="molecule type" value="Genomic_DNA"/>
</dbReference>
<dbReference type="FunFam" id="1.20.1250.20:FF:000013">
    <property type="entry name" value="MFS general substrate transporter"/>
    <property type="match status" value="1"/>
</dbReference>
<evidence type="ECO:0000256" key="5">
    <source>
        <dbReference type="ARBA" id="ARBA00023136"/>
    </source>
</evidence>
<evidence type="ECO:0000313" key="7">
    <source>
        <dbReference type="EMBL" id="KAF2232839.1"/>
    </source>
</evidence>
<dbReference type="PANTHER" id="PTHR43791:SF36">
    <property type="entry name" value="TRANSPORTER, PUTATIVE (AFU_ORTHOLOGUE AFUA_6G08340)-RELATED"/>
    <property type="match status" value="1"/>
</dbReference>
<organism evidence="7 8">
    <name type="scientific">Viridothelium virens</name>
    <name type="common">Speckled blister lichen</name>
    <name type="synonym">Trypethelium virens</name>
    <dbReference type="NCBI Taxonomy" id="1048519"/>
    <lineage>
        <taxon>Eukaryota</taxon>
        <taxon>Fungi</taxon>
        <taxon>Dikarya</taxon>
        <taxon>Ascomycota</taxon>
        <taxon>Pezizomycotina</taxon>
        <taxon>Dothideomycetes</taxon>
        <taxon>Dothideomycetes incertae sedis</taxon>
        <taxon>Trypetheliales</taxon>
        <taxon>Trypetheliaceae</taxon>
        <taxon>Viridothelium</taxon>
    </lineage>
</organism>
<feature type="transmembrane region" description="Helical" evidence="6">
    <location>
        <begin position="334"/>
        <end position="354"/>
    </location>
</feature>
<evidence type="ECO:0000256" key="1">
    <source>
        <dbReference type="ARBA" id="ARBA00004141"/>
    </source>
</evidence>
<reference evidence="7" key="1">
    <citation type="journal article" date="2020" name="Stud. Mycol.">
        <title>101 Dothideomycetes genomes: a test case for predicting lifestyles and emergence of pathogens.</title>
        <authorList>
            <person name="Haridas S."/>
            <person name="Albert R."/>
            <person name="Binder M."/>
            <person name="Bloem J."/>
            <person name="Labutti K."/>
            <person name="Salamov A."/>
            <person name="Andreopoulos B."/>
            <person name="Baker S."/>
            <person name="Barry K."/>
            <person name="Bills G."/>
            <person name="Bluhm B."/>
            <person name="Cannon C."/>
            <person name="Castanera R."/>
            <person name="Culley D."/>
            <person name="Daum C."/>
            <person name="Ezra D."/>
            <person name="Gonzalez J."/>
            <person name="Henrissat B."/>
            <person name="Kuo A."/>
            <person name="Liang C."/>
            <person name="Lipzen A."/>
            <person name="Lutzoni F."/>
            <person name="Magnuson J."/>
            <person name="Mondo S."/>
            <person name="Nolan M."/>
            <person name="Ohm R."/>
            <person name="Pangilinan J."/>
            <person name="Park H.-J."/>
            <person name="Ramirez L."/>
            <person name="Alfaro M."/>
            <person name="Sun H."/>
            <person name="Tritt A."/>
            <person name="Yoshinaga Y."/>
            <person name="Zwiers L.-H."/>
            <person name="Turgeon B."/>
            <person name="Goodwin S."/>
            <person name="Spatafora J."/>
            <person name="Crous P."/>
            <person name="Grigoriev I."/>
        </authorList>
    </citation>
    <scope>NUCLEOTIDE SEQUENCE</scope>
    <source>
        <strain evidence="7">Tuck. ex Michener</strain>
    </source>
</reference>
<keyword evidence="2" id="KW-0813">Transport</keyword>
<evidence type="ECO:0000256" key="3">
    <source>
        <dbReference type="ARBA" id="ARBA00022692"/>
    </source>
</evidence>
<dbReference type="Pfam" id="PF07690">
    <property type="entry name" value="MFS_1"/>
    <property type="match status" value="1"/>
</dbReference>
<feature type="transmembrane region" description="Helical" evidence="6">
    <location>
        <begin position="420"/>
        <end position="442"/>
    </location>
</feature>
<evidence type="ECO:0000313" key="8">
    <source>
        <dbReference type="Proteomes" id="UP000800092"/>
    </source>
</evidence>
<dbReference type="GO" id="GO:0016020">
    <property type="term" value="C:membrane"/>
    <property type="evidence" value="ECO:0007669"/>
    <property type="project" value="UniProtKB-SubCell"/>
</dbReference>
<dbReference type="Gene3D" id="1.20.1250.20">
    <property type="entry name" value="MFS general substrate transporter like domains"/>
    <property type="match status" value="2"/>
</dbReference>
<feature type="transmembrane region" description="Helical" evidence="6">
    <location>
        <begin position="388"/>
        <end position="408"/>
    </location>
</feature>
<proteinExistence type="predicted"/>
<keyword evidence="4 6" id="KW-1133">Transmembrane helix</keyword>
<feature type="transmembrane region" description="Helical" evidence="6">
    <location>
        <begin position="227"/>
        <end position="247"/>
    </location>
</feature>
<accession>A0A6A6H4N7</accession>
<feature type="transmembrane region" description="Helical" evidence="6">
    <location>
        <begin position="454"/>
        <end position="474"/>
    </location>
</feature>
<evidence type="ECO:0000256" key="2">
    <source>
        <dbReference type="ARBA" id="ARBA00022448"/>
    </source>
</evidence>
<sequence>MNIFKETGQPPPTAANLADHAKTVEHDVDVEKTYDTVQLENASVDAPIRHPNIDPALEKKVLRKFDWHVISLLTFLYLLSFLDRSNIGNAKIAGMSDDLKLKGNRYSWLLTIFYIPYILGEFQTFMWKILPMNWWASFIVLAWGIIATAQAGVQSWQGEMALRFLLGFTEAGFGPGVPYLLSFFYLRHEIGSRIGIFISAAPLANTFAGALAYGITSGHPSFAKWRVLFLVEGLPTIVMAIITFFAMPNGPAHAWFLTEDERRIARARGVRQVGENVQRTGSIEWGSLFKGLLDAKMWFTALMYFSCNVSFSSLPVFLPTILTQMGFSSINAQGLTAPPYFVSWLITMASAWIADRTMQRGYMIIFLSLVGGIGYVILATCTGVGPRYFGVFLAAAGVFPAITNILPWTANNQGDDTRRGLAFVILNLVGQCGPLLGTNIYPTSDEPRYIKGQSVCAAFMFFNAILALGLRVLLSWENKKLDRKYGTLAEQDASIALGEKTADDKAAATEIAEENYGPRYRFIL</sequence>
<comment type="subcellular location">
    <subcellularLocation>
        <location evidence="1">Membrane</location>
        <topology evidence="1">Multi-pass membrane protein</topology>
    </subcellularLocation>
</comment>
<evidence type="ECO:0000256" key="4">
    <source>
        <dbReference type="ARBA" id="ARBA00022989"/>
    </source>
</evidence>
<feature type="transmembrane region" description="Helical" evidence="6">
    <location>
        <begin position="192"/>
        <end position="215"/>
    </location>
</feature>
<dbReference type="Proteomes" id="UP000800092">
    <property type="component" value="Unassembled WGS sequence"/>
</dbReference>
<keyword evidence="5 6" id="KW-0472">Membrane</keyword>
<dbReference type="InterPro" id="IPR011701">
    <property type="entry name" value="MFS"/>
</dbReference>
<dbReference type="PANTHER" id="PTHR43791">
    <property type="entry name" value="PERMEASE-RELATED"/>
    <property type="match status" value="1"/>
</dbReference>
<dbReference type="GO" id="GO:0022857">
    <property type="term" value="F:transmembrane transporter activity"/>
    <property type="evidence" value="ECO:0007669"/>
    <property type="project" value="InterPro"/>
</dbReference>
<feature type="transmembrane region" description="Helical" evidence="6">
    <location>
        <begin position="360"/>
        <end position="381"/>
    </location>
</feature>
<dbReference type="InterPro" id="IPR036259">
    <property type="entry name" value="MFS_trans_sf"/>
</dbReference>
<keyword evidence="8" id="KW-1185">Reference proteome</keyword>
<evidence type="ECO:0000256" key="6">
    <source>
        <dbReference type="SAM" id="Phobius"/>
    </source>
</evidence>
<feature type="transmembrane region" description="Helical" evidence="6">
    <location>
        <begin position="132"/>
        <end position="153"/>
    </location>
</feature>
<keyword evidence="3 6" id="KW-0812">Transmembrane</keyword>
<protein>
    <submittedName>
        <fullName evidence="7">MFS transporter</fullName>
    </submittedName>
</protein>
<gene>
    <name evidence="7" type="ORF">EV356DRAFT_504848</name>
</gene>
<feature type="transmembrane region" description="Helical" evidence="6">
    <location>
        <begin position="65"/>
        <end position="82"/>
    </location>
</feature>
<name>A0A6A6H4N7_VIRVR</name>
<dbReference type="AlphaFoldDB" id="A0A6A6H4N7"/>
<feature type="transmembrane region" description="Helical" evidence="6">
    <location>
        <begin position="103"/>
        <end position="120"/>
    </location>
</feature>